<evidence type="ECO:0000313" key="2">
    <source>
        <dbReference type="Proteomes" id="UP000023152"/>
    </source>
</evidence>
<dbReference type="AlphaFoldDB" id="X6PFL9"/>
<reference evidence="1 2" key="1">
    <citation type="journal article" date="2013" name="Curr. Biol.">
        <title>The Genome of the Foraminiferan Reticulomyxa filosa.</title>
        <authorList>
            <person name="Glockner G."/>
            <person name="Hulsmann N."/>
            <person name="Schleicher M."/>
            <person name="Noegel A.A."/>
            <person name="Eichinger L."/>
            <person name="Gallinger C."/>
            <person name="Pawlowski J."/>
            <person name="Sierra R."/>
            <person name="Euteneuer U."/>
            <person name="Pillet L."/>
            <person name="Moustafa A."/>
            <person name="Platzer M."/>
            <person name="Groth M."/>
            <person name="Szafranski K."/>
            <person name="Schliwa M."/>
        </authorList>
    </citation>
    <scope>NUCLEOTIDE SEQUENCE [LARGE SCALE GENOMIC DNA]</scope>
</reference>
<organism evidence="1 2">
    <name type="scientific">Reticulomyxa filosa</name>
    <dbReference type="NCBI Taxonomy" id="46433"/>
    <lineage>
        <taxon>Eukaryota</taxon>
        <taxon>Sar</taxon>
        <taxon>Rhizaria</taxon>
        <taxon>Retaria</taxon>
        <taxon>Foraminifera</taxon>
        <taxon>Monothalamids</taxon>
        <taxon>Reticulomyxidae</taxon>
        <taxon>Reticulomyxa</taxon>
    </lineage>
</organism>
<sequence length="189" mass="21845">MKGKQLQVVYDKNDLKYSMSGQFEPVMLKLKNKQLKKLMNNESLKRSIEYKRVVNETKVFNSKITWTKSFEYDSFIALVVRNINAVNCCPNIKKRTNEDTNVPKFCTLIKLMSTIAPNHLNTATNITHNMEILQTKKTFKDSTTSTEKELIEGTVHVYTTGDTVEAELCEKIRKGHFYLIKCNKHNDEG</sequence>
<keyword evidence="2" id="KW-1185">Reference proteome</keyword>
<dbReference type="OrthoDB" id="2343366at2759"/>
<dbReference type="Proteomes" id="UP000023152">
    <property type="component" value="Unassembled WGS sequence"/>
</dbReference>
<proteinExistence type="predicted"/>
<dbReference type="EMBL" id="ASPP01000050">
    <property type="protein sequence ID" value="ETO37016.1"/>
    <property type="molecule type" value="Genomic_DNA"/>
</dbReference>
<accession>X6PFL9</accession>
<comment type="caution">
    <text evidence="1">The sequence shown here is derived from an EMBL/GenBank/DDBJ whole genome shotgun (WGS) entry which is preliminary data.</text>
</comment>
<gene>
    <name evidence="1" type="ORF">RFI_00046</name>
</gene>
<evidence type="ECO:0000313" key="1">
    <source>
        <dbReference type="EMBL" id="ETO37016.1"/>
    </source>
</evidence>
<protein>
    <submittedName>
        <fullName evidence="1">Uncharacterized protein</fullName>
    </submittedName>
</protein>
<name>X6PFL9_RETFI</name>